<dbReference type="Pfam" id="PF06698">
    <property type="entry name" value="DUF1192"/>
    <property type="match status" value="1"/>
</dbReference>
<dbReference type="AlphaFoldDB" id="A0A4R6VX79"/>
<evidence type="ECO:0000313" key="3">
    <source>
        <dbReference type="Proteomes" id="UP000295391"/>
    </source>
</evidence>
<keyword evidence="3" id="KW-1185">Reference proteome</keyword>
<dbReference type="Proteomes" id="UP000295391">
    <property type="component" value="Unassembled WGS sequence"/>
</dbReference>
<dbReference type="RefSeq" id="WP_133572014.1">
    <property type="nucleotide sequence ID" value="NZ_SNYR01000001.1"/>
</dbReference>
<feature type="coiled-coil region" evidence="1">
    <location>
        <begin position="26"/>
        <end position="60"/>
    </location>
</feature>
<name>A0A4R6VX79_9HYPH</name>
<reference evidence="2 3" key="1">
    <citation type="submission" date="2019-03" db="EMBL/GenBank/DDBJ databases">
        <title>Genomic Encyclopedia of Type Strains, Phase III (KMG-III): the genomes of soil and plant-associated and newly described type strains.</title>
        <authorList>
            <person name="Whitman W."/>
        </authorList>
    </citation>
    <scope>NUCLEOTIDE SEQUENCE [LARGE SCALE GENOMIC DNA]</scope>
    <source>
        <strain evidence="2 3">CGMCC 1.7002</strain>
    </source>
</reference>
<sequence length="63" mass="6870">MDEEVSPSAKKGAVHELGAPLDDISIDELGERIDALKVEITRLEKAIADKKNSKDAAESIFNF</sequence>
<evidence type="ECO:0000256" key="1">
    <source>
        <dbReference type="SAM" id="Coils"/>
    </source>
</evidence>
<organism evidence="2 3">
    <name type="scientific">Maritalea mobilis</name>
    <dbReference type="NCBI Taxonomy" id="483324"/>
    <lineage>
        <taxon>Bacteria</taxon>
        <taxon>Pseudomonadati</taxon>
        <taxon>Pseudomonadota</taxon>
        <taxon>Alphaproteobacteria</taxon>
        <taxon>Hyphomicrobiales</taxon>
        <taxon>Devosiaceae</taxon>
        <taxon>Maritalea</taxon>
    </lineage>
</organism>
<proteinExistence type="predicted"/>
<dbReference type="InterPro" id="IPR009579">
    <property type="entry name" value="DUF1192"/>
</dbReference>
<protein>
    <submittedName>
        <fullName evidence="2">Uncharacterized small protein (DUF1192 family)</fullName>
    </submittedName>
</protein>
<accession>A0A4R6VX79</accession>
<comment type="caution">
    <text evidence="2">The sequence shown here is derived from an EMBL/GenBank/DDBJ whole genome shotgun (WGS) entry which is preliminary data.</text>
</comment>
<keyword evidence="1" id="KW-0175">Coiled coil</keyword>
<gene>
    <name evidence="2" type="ORF">ATL17_1407</name>
</gene>
<evidence type="ECO:0000313" key="2">
    <source>
        <dbReference type="EMBL" id="TDQ67394.1"/>
    </source>
</evidence>
<dbReference type="EMBL" id="SNYR01000001">
    <property type="protein sequence ID" value="TDQ67394.1"/>
    <property type="molecule type" value="Genomic_DNA"/>
</dbReference>
<dbReference type="OrthoDB" id="7950812at2"/>